<keyword evidence="2" id="KW-0964">Secreted</keyword>
<evidence type="ECO:0000256" key="2">
    <source>
        <dbReference type="ARBA" id="ARBA00022525"/>
    </source>
</evidence>
<dbReference type="Pfam" id="PF03330">
    <property type="entry name" value="DPBB_1"/>
    <property type="match status" value="1"/>
</dbReference>
<dbReference type="PROSITE" id="PS50843">
    <property type="entry name" value="EXPANSIN_CBD"/>
    <property type="match status" value="1"/>
</dbReference>
<feature type="signal peptide" evidence="4">
    <location>
        <begin position="1"/>
        <end position="25"/>
    </location>
</feature>
<keyword evidence="8" id="KW-1185">Reference proteome</keyword>
<dbReference type="PRINTS" id="PR01225">
    <property type="entry name" value="EXPANSNFAMLY"/>
</dbReference>
<dbReference type="InterPro" id="IPR007117">
    <property type="entry name" value="Expansin_CBD"/>
</dbReference>
<dbReference type="EMBL" id="BTGU01000003">
    <property type="protein sequence ID" value="GMN31052.1"/>
    <property type="molecule type" value="Genomic_DNA"/>
</dbReference>
<dbReference type="InterPro" id="IPR036908">
    <property type="entry name" value="RlpA-like_sf"/>
</dbReference>
<dbReference type="InterPro" id="IPR007112">
    <property type="entry name" value="Expansin/allergen_DPBB_dom"/>
</dbReference>
<dbReference type="InterPro" id="IPR007118">
    <property type="entry name" value="Expan_Lol_pI"/>
</dbReference>
<dbReference type="AlphaFoldDB" id="A0AA87ZBI7"/>
<comment type="subcellular location">
    <subcellularLocation>
        <location evidence="1">Secreted</location>
    </subcellularLocation>
</comment>
<dbReference type="InterPro" id="IPR005795">
    <property type="entry name" value="LolPI"/>
</dbReference>
<dbReference type="GO" id="GO:0005576">
    <property type="term" value="C:extracellular region"/>
    <property type="evidence" value="ECO:0007669"/>
    <property type="project" value="UniProtKB-SubCell"/>
</dbReference>
<reference evidence="7" key="1">
    <citation type="submission" date="2023-07" db="EMBL/GenBank/DDBJ databases">
        <title>draft genome sequence of fig (Ficus carica).</title>
        <authorList>
            <person name="Takahashi T."/>
            <person name="Nishimura K."/>
        </authorList>
    </citation>
    <scope>NUCLEOTIDE SEQUENCE</scope>
</reference>
<dbReference type="PROSITE" id="PS50842">
    <property type="entry name" value="EXPANSIN_EG45"/>
    <property type="match status" value="1"/>
</dbReference>
<evidence type="ECO:0000256" key="3">
    <source>
        <dbReference type="RuleBase" id="RU003460"/>
    </source>
</evidence>
<feature type="domain" description="Expansin-like EG45" evidence="5">
    <location>
        <begin position="45"/>
        <end position="149"/>
    </location>
</feature>
<dbReference type="SMART" id="SM00837">
    <property type="entry name" value="DPBB_1"/>
    <property type="match status" value="1"/>
</dbReference>
<protein>
    <recommendedName>
        <fullName evidence="9">Expansin-like B1</fullName>
    </recommendedName>
</protein>
<dbReference type="Pfam" id="PF01357">
    <property type="entry name" value="Expansin_C"/>
    <property type="match status" value="1"/>
</dbReference>
<dbReference type="GO" id="GO:0009653">
    <property type="term" value="P:anatomical structure morphogenesis"/>
    <property type="evidence" value="ECO:0007669"/>
    <property type="project" value="UniProtKB-ARBA"/>
</dbReference>
<dbReference type="Gene3D" id="2.60.40.760">
    <property type="entry name" value="Expansin, cellulose-binding-like domain"/>
    <property type="match status" value="1"/>
</dbReference>
<dbReference type="Gene3D" id="2.40.40.10">
    <property type="entry name" value="RlpA-like domain"/>
    <property type="match status" value="1"/>
</dbReference>
<dbReference type="InterPro" id="IPR009009">
    <property type="entry name" value="RlpA-like_DPBB"/>
</dbReference>
<evidence type="ECO:0008006" key="9">
    <source>
        <dbReference type="Google" id="ProtNLM"/>
    </source>
</evidence>
<dbReference type="Proteomes" id="UP001187192">
    <property type="component" value="Unassembled WGS sequence"/>
</dbReference>
<feature type="domain" description="Expansin-like CBD" evidence="6">
    <location>
        <begin position="163"/>
        <end position="246"/>
    </location>
</feature>
<feature type="chain" id="PRO_5041734806" description="Expansin-like B1" evidence="4">
    <location>
        <begin position="26"/>
        <end position="252"/>
    </location>
</feature>
<dbReference type="PANTHER" id="PTHR31692:SF2">
    <property type="entry name" value="EXPANSIN-LIKE B1"/>
    <property type="match status" value="1"/>
</dbReference>
<gene>
    <name evidence="7" type="ORF">TIFTF001_003085</name>
</gene>
<dbReference type="PRINTS" id="PR00829">
    <property type="entry name" value="LOLP1ALLERGN"/>
</dbReference>
<dbReference type="InterPro" id="IPR036749">
    <property type="entry name" value="Expansin_CBD_sf"/>
</dbReference>
<evidence type="ECO:0000313" key="7">
    <source>
        <dbReference type="EMBL" id="GMN31052.1"/>
    </source>
</evidence>
<organism evidence="7 8">
    <name type="scientific">Ficus carica</name>
    <name type="common">Common fig</name>
    <dbReference type="NCBI Taxonomy" id="3494"/>
    <lineage>
        <taxon>Eukaryota</taxon>
        <taxon>Viridiplantae</taxon>
        <taxon>Streptophyta</taxon>
        <taxon>Embryophyta</taxon>
        <taxon>Tracheophyta</taxon>
        <taxon>Spermatophyta</taxon>
        <taxon>Magnoliopsida</taxon>
        <taxon>eudicotyledons</taxon>
        <taxon>Gunneridae</taxon>
        <taxon>Pentapetalae</taxon>
        <taxon>rosids</taxon>
        <taxon>fabids</taxon>
        <taxon>Rosales</taxon>
        <taxon>Moraceae</taxon>
        <taxon>Ficeae</taxon>
        <taxon>Ficus</taxon>
    </lineage>
</organism>
<name>A0AA87ZBI7_FICCA</name>
<evidence type="ECO:0000259" key="5">
    <source>
        <dbReference type="PROSITE" id="PS50842"/>
    </source>
</evidence>
<sequence>MGFEIEKKVCVLLGFMVLFPAICTSQFTPSRATYYGSPDFHGTPRGACGFGEFGRTVNDGSVSAASPWLFKSGSGCGACYQVRCKNPQLCNYDGVNVVMTDYGEGDNEDFILSPRTYSKLALPHVAHELFAFGVVDVEYKRVSCQYAGHNVMYKVHERSKYPNYLALVVTHVAGQNDITRVELSRGDCKQWVPMHRAFGAVWDIANLPGGSITLRFEATSSAGNSRWVESTNALPNNWEAGAAYDSKVQLTD</sequence>
<comment type="caution">
    <text evidence="7">The sequence shown here is derived from an EMBL/GenBank/DDBJ whole genome shotgun (WGS) entry which is preliminary data.</text>
</comment>
<proteinExistence type="inferred from homology"/>
<evidence type="ECO:0000259" key="6">
    <source>
        <dbReference type="PROSITE" id="PS50843"/>
    </source>
</evidence>
<comment type="similarity">
    <text evidence="3">Belongs to the expansin family.</text>
</comment>
<accession>A0AA87ZBI7</accession>
<dbReference type="SUPFAM" id="SSF49590">
    <property type="entry name" value="PHL pollen allergen"/>
    <property type="match status" value="1"/>
</dbReference>
<keyword evidence="4" id="KW-0732">Signal</keyword>
<dbReference type="SUPFAM" id="SSF50685">
    <property type="entry name" value="Barwin-like endoglucanases"/>
    <property type="match status" value="1"/>
</dbReference>
<evidence type="ECO:0000256" key="4">
    <source>
        <dbReference type="SAM" id="SignalP"/>
    </source>
</evidence>
<evidence type="ECO:0000313" key="8">
    <source>
        <dbReference type="Proteomes" id="UP001187192"/>
    </source>
</evidence>
<dbReference type="PANTHER" id="PTHR31692">
    <property type="entry name" value="EXPANSIN-B3"/>
    <property type="match status" value="1"/>
</dbReference>
<evidence type="ECO:0000256" key="1">
    <source>
        <dbReference type="ARBA" id="ARBA00004613"/>
    </source>
</evidence>